<sequence>MSDQNIHPKKYDELRSNYKYYIDSFNALYQLNAENEEEINSIYKKIKTELIDSMKYLPQNIIRDIFDIVAYNNRYLKSYLTLAKLIFDDYHVKDVDTLNILPKYLFYKEYGIKLGHPIYIEEIKFDNLEICSENTIFRAIMYDNKESFIHFMEVGEFDETQILRSDLYPYSEEGYSLLELCCYNGSVDCFKLLRTKFKSPITQKCLEFSFLGGNPEIMSECLKYQKPDEFTMKHAIISHNIDFVSFLMNEHNIDIDLSICAKYKNLESFLVYFDQTNGIDKCFVYSIMFNIPSILEYFFSQGANINEKDENGETALHNATIENNEETVEFLITHGANINEKNENEETALHYAATNNCTQIAEFLILHGANINEKDKKGKTALHNASIWNCKETADLLILLGANIDEKDDNDQTDLHYAIETISKETIEFLIS</sequence>
<dbReference type="Proteomes" id="UP000001542">
    <property type="component" value="Unassembled WGS sequence"/>
</dbReference>
<dbReference type="Pfam" id="PF13637">
    <property type="entry name" value="Ank_4"/>
    <property type="match status" value="1"/>
</dbReference>
<dbReference type="InterPro" id="IPR002110">
    <property type="entry name" value="Ankyrin_rpt"/>
</dbReference>
<gene>
    <name evidence="3" type="ORF">TVAG_345410</name>
</gene>
<feature type="repeat" description="ANK" evidence="1">
    <location>
        <begin position="311"/>
        <end position="343"/>
    </location>
</feature>
<dbReference type="InterPro" id="IPR036770">
    <property type="entry name" value="Ankyrin_rpt-contain_sf"/>
</dbReference>
<dbReference type="SMR" id="A2EW19"/>
<dbReference type="PROSITE" id="PS50088">
    <property type="entry name" value="ANK_REPEAT"/>
    <property type="match status" value="3"/>
</dbReference>
<proteinExistence type="predicted"/>
<feature type="repeat" description="ANK" evidence="1">
    <location>
        <begin position="377"/>
        <end position="409"/>
    </location>
</feature>
<dbReference type="EMBL" id="DS113513">
    <property type="protein sequence ID" value="EAY03167.1"/>
    <property type="molecule type" value="Genomic_DNA"/>
</dbReference>
<dbReference type="Pfam" id="PF11929">
    <property type="entry name" value="DUF3447"/>
    <property type="match status" value="1"/>
</dbReference>
<dbReference type="SUPFAM" id="SSF48403">
    <property type="entry name" value="Ankyrin repeat"/>
    <property type="match status" value="1"/>
</dbReference>
<dbReference type="AlphaFoldDB" id="A2EW19"/>
<dbReference type="KEGG" id="tva:4761009"/>
<accession>A2EW19</accession>
<organism evidence="3 4">
    <name type="scientific">Trichomonas vaginalis (strain ATCC PRA-98 / G3)</name>
    <dbReference type="NCBI Taxonomy" id="412133"/>
    <lineage>
        <taxon>Eukaryota</taxon>
        <taxon>Metamonada</taxon>
        <taxon>Parabasalia</taxon>
        <taxon>Trichomonadida</taxon>
        <taxon>Trichomonadidae</taxon>
        <taxon>Trichomonas</taxon>
    </lineage>
</organism>
<dbReference type="STRING" id="5722.A2EW19"/>
<evidence type="ECO:0000313" key="3">
    <source>
        <dbReference type="EMBL" id="EAY03167.1"/>
    </source>
</evidence>
<dbReference type="InterPro" id="IPR020683">
    <property type="entry name" value="DUF3447"/>
</dbReference>
<dbReference type="VEuPathDB" id="TrichDB:TVAGG3_0120670"/>
<dbReference type="InParanoid" id="A2EW19"/>
<reference evidence="3" key="2">
    <citation type="journal article" date="2007" name="Science">
        <title>Draft genome sequence of the sexually transmitted pathogen Trichomonas vaginalis.</title>
        <authorList>
            <person name="Carlton J.M."/>
            <person name="Hirt R.P."/>
            <person name="Silva J.C."/>
            <person name="Delcher A.L."/>
            <person name="Schatz M."/>
            <person name="Zhao Q."/>
            <person name="Wortman J.R."/>
            <person name="Bidwell S.L."/>
            <person name="Alsmark U.C.M."/>
            <person name="Besteiro S."/>
            <person name="Sicheritz-Ponten T."/>
            <person name="Noel C.J."/>
            <person name="Dacks J.B."/>
            <person name="Foster P.G."/>
            <person name="Simillion C."/>
            <person name="Van de Peer Y."/>
            <person name="Miranda-Saavedra D."/>
            <person name="Barton G.J."/>
            <person name="Westrop G.D."/>
            <person name="Mueller S."/>
            <person name="Dessi D."/>
            <person name="Fiori P.L."/>
            <person name="Ren Q."/>
            <person name="Paulsen I."/>
            <person name="Zhang H."/>
            <person name="Bastida-Corcuera F.D."/>
            <person name="Simoes-Barbosa A."/>
            <person name="Brown M.T."/>
            <person name="Hayes R.D."/>
            <person name="Mukherjee M."/>
            <person name="Okumura C.Y."/>
            <person name="Schneider R."/>
            <person name="Smith A.J."/>
            <person name="Vanacova S."/>
            <person name="Villalvazo M."/>
            <person name="Haas B.J."/>
            <person name="Pertea M."/>
            <person name="Feldblyum T.V."/>
            <person name="Utterback T.R."/>
            <person name="Shu C.L."/>
            <person name="Osoegawa K."/>
            <person name="de Jong P.J."/>
            <person name="Hrdy I."/>
            <person name="Horvathova L."/>
            <person name="Zubacova Z."/>
            <person name="Dolezal P."/>
            <person name="Malik S.B."/>
            <person name="Logsdon J.M. Jr."/>
            <person name="Henze K."/>
            <person name="Gupta A."/>
            <person name="Wang C.C."/>
            <person name="Dunne R.L."/>
            <person name="Upcroft J.A."/>
            <person name="Upcroft P."/>
            <person name="White O."/>
            <person name="Salzberg S.L."/>
            <person name="Tang P."/>
            <person name="Chiu C.-H."/>
            <person name="Lee Y.-S."/>
            <person name="Embley T.M."/>
            <person name="Coombs G.H."/>
            <person name="Mottram J.C."/>
            <person name="Tachezy J."/>
            <person name="Fraser-Liggett C.M."/>
            <person name="Johnson P.J."/>
        </authorList>
    </citation>
    <scope>NUCLEOTIDE SEQUENCE [LARGE SCALE GENOMIC DNA]</scope>
    <source>
        <strain evidence="3">G3</strain>
    </source>
</reference>
<feature type="domain" description="DUF3447" evidence="2">
    <location>
        <begin position="197"/>
        <end position="272"/>
    </location>
</feature>
<evidence type="ECO:0000259" key="2">
    <source>
        <dbReference type="Pfam" id="PF11929"/>
    </source>
</evidence>
<dbReference type="VEuPathDB" id="TrichDB:TVAG_345410"/>
<keyword evidence="1" id="KW-0040">ANK repeat</keyword>
<dbReference type="PROSITE" id="PS50297">
    <property type="entry name" value="ANK_REP_REGION"/>
    <property type="match status" value="3"/>
</dbReference>
<dbReference type="Gene3D" id="1.25.40.20">
    <property type="entry name" value="Ankyrin repeat-containing domain"/>
    <property type="match status" value="1"/>
</dbReference>
<dbReference type="SMART" id="SM00248">
    <property type="entry name" value="ANK"/>
    <property type="match status" value="5"/>
</dbReference>
<dbReference type="eggNOG" id="KOG4412">
    <property type="taxonomic scope" value="Eukaryota"/>
</dbReference>
<evidence type="ECO:0000256" key="1">
    <source>
        <dbReference type="PROSITE-ProRule" id="PRU00023"/>
    </source>
</evidence>
<keyword evidence="4" id="KW-1185">Reference proteome</keyword>
<reference evidence="3" key="1">
    <citation type="submission" date="2006-10" db="EMBL/GenBank/DDBJ databases">
        <authorList>
            <person name="Amadeo P."/>
            <person name="Zhao Q."/>
            <person name="Wortman J."/>
            <person name="Fraser-Liggett C."/>
            <person name="Carlton J."/>
        </authorList>
    </citation>
    <scope>NUCLEOTIDE SEQUENCE</scope>
    <source>
        <strain evidence="3">G3</strain>
    </source>
</reference>
<dbReference type="RefSeq" id="XP_001315390.1">
    <property type="nucleotide sequence ID" value="XM_001315355.1"/>
</dbReference>
<dbReference type="PANTHER" id="PTHR24182:SF13">
    <property type="entry name" value="LD18443P"/>
    <property type="match status" value="1"/>
</dbReference>
<protein>
    <recommendedName>
        <fullName evidence="2">DUF3447 domain-containing protein</fullName>
    </recommendedName>
</protein>
<feature type="repeat" description="ANK" evidence="1">
    <location>
        <begin position="344"/>
        <end position="376"/>
    </location>
</feature>
<name>A2EW19_TRIV3</name>
<dbReference type="Pfam" id="PF12796">
    <property type="entry name" value="Ank_2"/>
    <property type="match status" value="1"/>
</dbReference>
<dbReference type="PANTHER" id="PTHR24182">
    <property type="entry name" value="ANKYRIN REPEAT AND SOCS BOX CONTAINING 4"/>
    <property type="match status" value="1"/>
</dbReference>
<evidence type="ECO:0000313" key="4">
    <source>
        <dbReference type="Proteomes" id="UP000001542"/>
    </source>
</evidence>
<dbReference type="PRINTS" id="PR01415">
    <property type="entry name" value="ANKYRIN"/>
</dbReference>